<proteinExistence type="predicted"/>
<dbReference type="Proteomes" id="UP000626242">
    <property type="component" value="Unassembled WGS sequence"/>
</dbReference>
<dbReference type="NCBIfam" id="TIGR04019">
    <property type="entry name" value="B_thiol_YtxJ"/>
    <property type="match status" value="1"/>
</dbReference>
<keyword evidence="2" id="KW-1185">Reference proteome</keyword>
<dbReference type="InterPro" id="IPR036249">
    <property type="entry name" value="Thioredoxin-like_sf"/>
</dbReference>
<comment type="caution">
    <text evidence="1">The sequence shown here is derived from an EMBL/GenBank/DDBJ whole genome shotgun (WGS) entry which is preliminary data.</text>
</comment>
<protein>
    <submittedName>
        <fullName evidence="1">Bacillithiol system redox-active protein YtxJ</fullName>
    </submittedName>
</protein>
<accession>A0ABR8WMU7</accession>
<sequence>MSFLDKILGKSASPESAPDFWKYIESESDLDKAISESSERKVAIFKHSTRCHISKMVLKNFEREVQQNDGDVSYYFLDLLEYRPISNRIESDLNVVHQSPQLIVLKDGKAINHMSHQGITTSGI</sequence>
<dbReference type="InterPro" id="IPR022551">
    <property type="entry name" value="BrxC"/>
</dbReference>
<reference evidence="1 2" key="1">
    <citation type="submission" date="2020-08" db="EMBL/GenBank/DDBJ databases">
        <title>A Genomic Blueprint of the Chicken Gut Microbiome.</title>
        <authorList>
            <person name="Gilroy R."/>
            <person name="Ravi A."/>
            <person name="Getino M."/>
            <person name="Pursley I."/>
            <person name="Horton D.L."/>
            <person name="Alikhan N.-F."/>
            <person name="Baker D."/>
            <person name="Gharbi K."/>
            <person name="Hall N."/>
            <person name="Watson M."/>
            <person name="Adriaenssens E.M."/>
            <person name="Foster-Nyarko E."/>
            <person name="Jarju S."/>
            <person name="Secka A."/>
            <person name="Antonio M."/>
            <person name="Oren A."/>
            <person name="Chaudhuri R."/>
            <person name="La Ragione R.M."/>
            <person name="Hildebrand F."/>
            <person name="Pallen M.J."/>
        </authorList>
    </citation>
    <scope>NUCLEOTIDE SEQUENCE [LARGE SCALE GENOMIC DNA]</scope>
    <source>
        <strain evidence="1 2">Sa1CVA4</strain>
    </source>
</reference>
<dbReference type="Gene3D" id="3.40.30.10">
    <property type="entry name" value="Glutaredoxin"/>
    <property type="match status" value="1"/>
</dbReference>
<organism evidence="1 2">
    <name type="scientific">Kaistella pullorum</name>
    <dbReference type="NCBI Taxonomy" id="2763074"/>
    <lineage>
        <taxon>Bacteria</taxon>
        <taxon>Pseudomonadati</taxon>
        <taxon>Bacteroidota</taxon>
        <taxon>Flavobacteriia</taxon>
        <taxon>Flavobacteriales</taxon>
        <taxon>Weeksellaceae</taxon>
        <taxon>Chryseobacterium group</taxon>
        <taxon>Kaistella</taxon>
    </lineage>
</organism>
<evidence type="ECO:0000313" key="2">
    <source>
        <dbReference type="Proteomes" id="UP000626242"/>
    </source>
</evidence>
<dbReference type="EMBL" id="JACSPS010000002">
    <property type="protein sequence ID" value="MBD8018273.1"/>
    <property type="molecule type" value="Genomic_DNA"/>
</dbReference>
<dbReference type="SUPFAM" id="SSF52833">
    <property type="entry name" value="Thioredoxin-like"/>
    <property type="match status" value="1"/>
</dbReference>
<gene>
    <name evidence="1" type="primary">ytxJ</name>
    <name evidence="1" type="ORF">H9628_07290</name>
</gene>
<evidence type="ECO:0000313" key="1">
    <source>
        <dbReference type="EMBL" id="MBD8018273.1"/>
    </source>
</evidence>
<dbReference type="RefSeq" id="WP_251833466.1">
    <property type="nucleotide sequence ID" value="NZ_JACSPS010000002.1"/>
</dbReference>
<name>A0ABR8WMU7_9FLAO</name>
<dbReference type="Pfam" id="PF11009">
    <property type="entry name" value="BrxC"/>
    <property type="match status" value="1"/>
</dbReference>